<keyword evidence="3" id="KW-1185">Reference proteome</keyword>
<reference evidence="2 3" key="1">
    <citation type="submission" date="2013-03" db="EMBL/GenBank/DDBJ databases">
        <title>The Genome Sequence of Capronia coronata CBS 617.96.</title>
        <authorList>
            <consortium name="The Broad Institute Genomics Platform"/>
            <person name="Cuomo C."/>
            <person name="de Hoog S."/>
            <person name="Gorbushina A."/>
            <person name="Walker B."/>
            <person name="Young S.K."/>
            <person name="Zeng Q."/>
            <person name="Gargeya S."/>
            <person name="Fitzgerald M."/>
            <person name="Haas B."/>
            <person name="Abouelleil A."/>
            <person name="Allen A.W."/>
            <person name="Alvarado L."/>
            <person name="Arachchi H.M."/>
            <person name="Berlin A.M."/>
            <person name="Chapman S.B."/>
            <person name="Gainer-Dewar J."/>
            <person name="Goldberg J."/>
            <person name="Griggs A."/>
            <person name="Gujja S."/>
            <person name="Hansen M."/>
            <person name="Howarth C."/>
            <person name="Imamovic A."/>
            <person name="Ireland A."/>
            <person name="Larimer J."/>
            <person name="McCowan C."/>
            <person name="Murphy C."/>
            <person name="Pearson M."/>
            <person name="Poon T.W."/>
            <person name="Priest M."/>
            <person name="Roberts A."/>
            <person name="Saif S."/>
            <person name="Shea T."/>
            <person name="Sisk P."/>
            <person name="Sykes S."/>
            <person name="Wortman J."/>
            <person name="Nusbaum C."/>
            <person name="Birren B."/>
        </authorList>
    </citation>
    <scope>NUCLEOTIDE SEQUENCE [LARGE SCALE GENOMIC DNA]</scope>
    <source>
        <strain evidence="2 3">CBS 617.96</strain>
    </source>
</reference>
<sequence>MGRPILTFIDAAPVEKAQALEVRRQVRSHAAKAASLKDVSAADDGLSSSSNANAAGKKKRRRKYPSWTVQIGRGEQQAAGLSLESSRSLLTSLSGTGMIPASRSAVYHQPFVSAVLHNYLQHLAVAIPEIDGEGEGQTALLRTRWFPMVLNSPIVFQVIVLFSASHYASQRQDMAFPETILSLKQYALRGIAESLSSASQGMVVRDELIAATAKMASYEAVFGDEDAYHSHMKGVEDMLRVRGGLDALGLGGFLARLLIFIDTNSAFLLNTHLHLTDSSFPRLEPFLLPNPSRFVGEV</sequence>
<dbReference type="PANTHER" id="PTHR37540:SF5">
    <property type="entry name" value="TRANSCRIPTION FACTOR DOMAIN-CONTAINING PROTEIN"/>
    <property type="match status" value="1"/>
</dbReference>
<dbReference type="OrthoDB" id="4159781at2759"/>
<protein>
    <submittedName>
        <fullName evidence="2">Uncharacterized protein</fullName>
    </submittedName>
</protein>
<dbReference type="EMBL" id="AMWN01000007">
    <property type="protein sequence ID" value="EXJ81694.1"/>
    <property type="molecule type" value="Genomic_DNA"/>
</dbReference>
<accession>W9YHD7</accession>
<dbReference type="eggNOG" id="ENOG502SN1P">
    <property type="taxonomic scope" value="Eukaryota"/>
</dbReference>
<feature type="compositionally biased region" description="Low complexity" evidence="1">
    <location>
        <begin position="42"/>
        <end position="55"/>
    </location>
</feature>
<dbReference type="AlphaFoldDB" id="W9YHD7"/>
<feature type="region of interest" description="Disordered" evidence="1">
    <location>
        <begin position="42"/>
        <end position="61"/>
    </location>
</feature>
<comment type="caution">
    <text evidence="2">The sequence shown here is derived from an EMBL/GenBank/DDBJ whole genome shotgun (WGS) entry which is preliminary data.</text>
</comment>
<dbReference type="PANTHER" id="PTHR37540">
    <property type="entry name" value="TRANSCRIPTION FACTOR (ACR-2), PUTATIVE-RELATED-RELATED"/>
    <property type="match status" value="1"/>
</dbReference>
<proteinExistence type="predicted"/>
<dbReference type="InterPro" id="IPR021858">
    <property type="entry name" value="Fun_TF"/>
</dbReference>
<organism evidence="2 3">
    <name type="scientific">Capronia coronata CBS 617.96</name>
    <dbReference type="NCBI Taxonomy" id="1182541"/>
    <lineage>
        <taxon>Eukaryota</taxon>
        <taxon>Fungi</taxon>
        <taxon>Dikarya</taxon>
        <taxon>Ascomycota</taxon>
        <taxon>Pezizomycotina</taxon>
        <taxon>Eurotiomycetes</taxon>
        <taxon>Chaetothyriomycetidae</taxon>
        <taxon>Chaetothyriales</taxon>
        <taxon>Herpotrichiellaceae</taxon>
        <taxon>Capronia</taxon>
    </lineage>
</organism>
<dbReference type="STRING" id="1182541.W9YHD7"/>
<evidence type="ECO:0000313" key="2">
    <source>
        <dbReference type="EMBL" id="EXJ81694.1"/>
    </source>
</evidence>
<gene>
    <name evidence="2" type="ORF">A1O1_07759</name>
</gene>
<name>W9YHD7_9EURO</name>
<dbReference type="RefSeq" id="XP_007726815.1">
    <property type="nucleotide sequence ID" value="XM_007728625.1"/>
</dbReference>
<dbReference type="HOGENOM" id="CLU_051520_1_0_1"/>
<dbReference type="GeneID" id="19162614"/>
<dbReference type="Proteomes" id="UP000019484">
    <property type="component" value="Unassembled WGS sequence"/>
</dbReference>
<evidence type="ECO:0000256" key="1">
    <source>
        <dbReference type="SAM" id="MobiDB-lite"/>
    </source>
</evidence>
<evidence type="ECO:0000313" key="3">
    <source>
        <dbReference type="Proteomes" id="UP000019484"/>
    </source>
</evidence>
<dbReference type="Pfam" id="PF11951">
    <property type="entry name" value="Fungal_trans_2"/>
    <property type="match status" value="1"/>
</dbReference>